<dbReference type="EMBL" id="JAVRHS010000007">
    <property type="protein sequence ID" value="MDT0576388.1"/>
    <property type="molecule type" value="Genomic_DNA"/>
</dbReference>
<gene>
    <name evidence="1" type="ORF">RM533_09330</name>
</gene>
<dbReference type="SUPFAM" id="SSF55874">
    <property type="entry name" value="ATPase domain of HSP90 chaperone/DNA topoisomerase II/histidine kinase"/>
    <property type="match status" value="1"/>
</dbReference>
<organism evidence="1 2">
    <name type="scientific">Croceicoccus esteveae</name>
    <dbReference type="NCBI Taxonomy" id="3075597"/>
    <lineage>
        <taxon>Bacteria</taxon>
        <taxon>Pseudomonadati</taxon>
        <taxon>Pseudomonadota</taxon>
        <taxon>Alphaproteobacteria</taxon>
        <taxon>Sphingomonadales</taxon>
        <taxon>Erythrobacteraceae</taxon>
        <taxon>Croceicoccus</taxon>
    </lineage>
</organism>
<dbReference type="Proteomes" id="UP001259803">
    <property type="component" value="Unassembled WGS sequence"/>
</dbReference>
<evidence type="ECO:0008006" key="3">
    <source>
        <dbReference type="Google" id="ProtNLM"/>
    </source>
</evidence>
<name>A0ABU2ZIF4_9SPHN</name>
<keyword evidence="2" id="KW-1185">Reference proteome</keyword>
<comment type="caution">
    <text evidence="1">The sequence shown here is derived from an EMBL/GenBank/DDBJ whole genome shotgun (WGS) entry which is preliminary data.</text>
</comment>
<protein>
    <recommendedName>
        <fullName evidence="3">ATP-binding protein</fullName>
    </recommendedName>
</protein>
<evidence type="ECO:0000313" key="1">
    <source>
        <dbReference type="EMBL" id="MDT0576388.1"/>
    </source>
</evidence>
<reference evidence="1 2" key="1">
    <citation type="submission" date="2023-09" db="EMBL/GenBank/DDBJ databases">
        <authorList>
            <person name="Rey-Velasco X."/>
        </authorList>
    </citation>
    <scope>NUCLEOTIDE SEQUENCE [LARGE SCALE GENOMIC DNA]</scope>
    <source>
        <strain evidence="1 2">F390</strain>
    </source>
</reference>
<dbReference type="Gene3D" id="3.30.565.10">
    <property type="entry name" value="Histidine kinase-like ATPase, C-terminal domain"/>
    <property type="match status" value="1"/>
</dbReference>
<dbReference type="InterPro" id="IPR036890">
    <property type="entry name" value="HATPase_C_sf"/>
</dbReference>
<evidence type="ECO:0000313" key="2">
    <source>
        <dbReference type="Proteomes" id="UP001259803"/>
    </source>
</evidence>
<accession>A0ABU2ZIF4</accession>
<sequence length="541" mass="59452">MKYEPIRASVSPETIGKVTRLFNGSLSDILNELLQNARRAGASVANVTAMHQEDGLRITIDDDGCGIDDPARVLALGASRWDSAVANGEDPAGMGVFSLAGKATVIESRPSSSSNAWRIEIAPDAWTGDVDIVVDRSNRTTGTSVSFVVPDGDEGTAENALREAVQFFPVPVRFHGKEMPKKDFLCEAIHIEDWRGSRIGIFQGRPYHRTPTVNFHGVTVFARLFQIPQVGRQEIHARIDIGHTPELQLVLPARKEFVENAGLDALKVACEAACYRAIAAQASHSLTFDRYRRAIELGVPSRRPKPLSTHGSRTITGDEFLMDAHEAHFGQAIADSLRGSPIRDKLVDRNTAFEGYRWYDELRELSDPTFIVHADGLIHKVDAIAAEPPLATVTVAQEISLEFAIEKQGRSDARRERVTADLVLTFPDGCCSDGIEDVSIAYLPSDGMQPEGLVDLLDNACFSAWNDSDADSWDTQHDRFLRDARELAFRILVGEDAAIASQFRDAVARIMWILPKGKRVAITFAHDSAIEVQVSDETKPA</sequence>
<dbReference type="RefSeq" id="WP_311340968.1">
    <property type="nucleotide sequence ID" value="NZ_JAVRHS010000007.1"/>
</dbReference>
<proteinExistence type="predicted"/>